<dbReference type="Proteomes" id="UP000077519">
    <property type="component" value="Unassembled WGS sequence"/>
</dbReference>
<dbReference type="AlphaFoldDB" id="A0A177YGV3"/>
<dbReference type="InterPro" id="IPR011335">
    <property type="entry name" value="Restrct_endonuc-II-like"/>
</dbReference>
<dbReference type="PANTHER" id="PTHR38590:SF1">
    <property type="entry name" value="BLL0828 PROTEIN"/>
    <property type="match status" value="1"/>
</dbReference>
<reference evidence="3 4" key="1">
    <citation type="submission" date="2016-03" db="EMBL/GenBank/DDBJ databases">
        <title>Genome sequence of Rhodococcus kyotonensis KB10.</title>
        <authorList>
            <person name="Jeong H."/>
            <person name="Hong C.E."/>
            <person name="Jo S.H."/>
            <person name="Park J.M."/>
        </authorList>
    </citation>
    <scope>NUCLEOTIDE SEQUENCE [LARGE SCALE GENOMIC DNA]</scope>
    <source>
        <strain evidence="3 4">KB10</strain>
    </source>
</reference>
<name>A0A177YGV3_9NOCA</name>
<dbReference type="InterPro" id="IPR047216">
    <property type="entry name" value="Endonuclease_DUF559_bact"/>
</dbReference>
<evidence type="ECO:0000313" key="4">
    <source>
        <dbReference type="Proteomes" id="UP000077519"/>
    </source>
</evidence>
<keyword evidence="4" id="KW-1185">Reference proteome</keyword>
<accession>A0A177YGV3</accession>
<comment type="caution">
    <text evidence="3">The sequence shown here is derived from an EMBL/GenBank/DDBJ whole genome shotgun (WGS) entry which is preliminary data.</text>
</comment>
<dbReference type="Pfam" id="PF04480">
    <property type="entry name" value="DUF559"/>
    <property type="match status" value="1"/>
</dbReference>
<dbReference type="SUPFAM" id="SSF52980">
    <property type="entry name" value="Restriction endonuclease-like"/>
    <property type="match status" value="1"/>
</dbReference>
<evidence type="ECO:0000259" key="1">
    <source>
        <dbReference type="Pfam" id="PF04480"/>
    </source>
</evidence>
<feature type="domain" description="AbiEi antitoxin N-terminal" evidence="2">
    <location>
        <begin position="5"/>
        <end position="37"/>
    </location>
</feature>
<organism evidence="3 4">
    <name type="scientific">Rhodococcoides kyotonense</name>
    <dbReference type="NCBI Taxonomy" id="398843"/>
    <lineage>
        <taxon>Bacteria</taxon>
        <taxon>Bacillati</taxon>
        <taxon>Actinomycetota</taxon>
        <taxon>Actinomycetes</taxon>
        <taxon>Mycobacteriales</taxon>
        <taxon>Nocardiaceae</taxon>
        <taxon>Rhodococcoides</taxon>
    </lineage>
</organism>
<dbReference type="InterPro" id="IPR007569">
    <property type="entry name" value="DUF559"/>
</dbReference>
<dbReference type="Pfam" id="PF13338">
    <property type="entry name" value="AbiEi_4"/>
    <property type="match status" value="1"/>
</dbReference>
<dbReference type="Gene3D" id="3.40.960.10">
    <property type="entry name" value="VSR Endonuclease"/>
    <property type="match status" value="1"/>
</dbReference>
<sequence>MGVSTAAQLIASGMSRSAISRRVKSGELIRLLPEIYATEKPDYMDLCRAVVLWKPKAVVSHTTAAWLWGLIDYEPQRVEVTIDPSGRSRAPDWVRIYRRTLPTVATYGGFRIVPIEQAFVDVAAVLPKPELEKFFDAAIGARIPWRRVAEICDISAGMKGMAALREQLRRCCPGTRSEPERIVARALTARNFRMAINARVGPFYGDLVDFRARVIVEIDGREFHSDPATFNNDRRRQNALVLEGWLVLRYSAATVLADLDRVVEEIITVVRRRRKSINSSSRTLPRN</sequence>
<evidence type="ECO:0000259" key="2">
    <source>
        <dbReference type="Pfam" id="PF13338"/>
    </source>
</evidence>
<gene>
    <name evidence="3" type="ORF">A3K89_03545</name>
</gene>
<dbReference type="PANTHER" id="PTHR38590">
    <property type="entry name" value="BLL0828 PROTEIN"/>
    <property type="match status" value="1"/>
</dbReference>
<dbReference type="InterPro" id="IPR025159">
    <property type="entry name" value="AbiEi_N"/>
</dbReference>
<feature type="domain" description="DUF559" evidence="1">
    <location>
        <begin position="191"/>
        <end position="270"/>
    </location>
</feature>
<dbReference type="EMBL" id="LVHI01000012">
    <property type="protein sequence ID" value="OAK54459.1"/>
    <property type="molecule type" value="Genomic_DNA"/>
</dbReference>
<protein>
    <submittedName>
        <fullName evidence="3">Uncharacterized protein</fullName>
    </submittedName>
</protein>
<dbReference type="RefSeq" id="WP_068424674.1">
    <property type="nucleotide sequence ID" value="NZ_LVHI01000012.1"/>
</dbReference>
<evidence type="ECO:0000313" key="3">
    <source>
        <dbReference type="EMBL" id="OAK54459.1"/>
    </source>
</evidence>
<proteinExistence type="predicted"/>